<feature type="domain" description="PNPLA" evidence="3">
    <location>
        <begin position="9"/>
        <end position="243"/>
    </location>
</feature>
<proteinExistence type="predicted"/>
<dbReference type="InterPro" id="IPR002641">
    <property type="entry name" value="PNPLA_dom"/>
</dbReference>
<gene>
    <name evidence="4" type="ORF">ERS852511_00419</name>
    <name evidence="5" type="ORF">K0H07_08620</name>
</gene>
<dbReference type="EMBL" id="JAHYQA010000004">
    <property type="protein sequence ID" value="MCE9237220.1"/>
    <property type="molecule type" value="Genomic_DNA"/>
</dbReference>
<organism evidence="4 6">
    <name type="scientific">Bacteroides thetaiotaomicron</name>
    <dbReference type="NCBI Taxonomy" id="818"/>
    <lineage>
        <taxon>Bacteria</taxon>
        <taxon>Pseudomonadati</taxon>
        <taxon>Bacteroidota</taxon>
        <taxon>Bacteroidia</taxon>
        <taxon>Bacteroidales</taxon>
        <taxon>Bacteroidaceae</taxon>
        <taxon>Bacteroides</taxon>
    </lineage>
</organism>
<name>A0A174IPI4_BACT4</name>
<accession>A0A174IPI4</accession>
<feature type="transmembrane region" description="Helical" evidence="2">
    <location>
        <begin position="325"/>
        <end position="347"/>
    </location>
</feature>
<dbReference type="RefSeq" id="WP_055298414.1">
    <property type="nucleotide sequence ID" value="NZ_CP134821.1"/>
</dbReference>
<dbReference type="EMBL" id="CZAP01000001">
    <property type="protein sequence ID" value="CUO87457.1"/>
    <property type="molecule type" value="Genomic_DNA"/>
</dbReference>
<dbReference type="Proteomes" id="UP001200544">
    <property type="component" value="Unassembled WGS sequence"/>
</dbReference>
<reference evidence="5" key="2">
    <citation type="submission" date="2021-07" db="EMBL/GenBank/DDBJ databases">
        <title>Comparative genomics of Bacteroides fragilis group isolates reveals species-dependent resistance mechanisms and validates clinical tools for resistance prediction.</title>
        <authorList>
            <person name="Wallace M.J."/>
            <person name="Jean S."/>
            <person name="Wallace M.A."/>
            <person name="Carey-Ann B.D."/>
            <person name="Dantas G."/>
        </authorList>
    </citation>
    <scope>NUCLEOTIDE SEQUENCE</scope>
    <source>
        <strain evidence="5">BJH_160</strain>
    </source>
</reference>
<reference evidence="4 6" key="1">
    <citation type="submission" date="2015-09" db="EMBL/GenBank/DDBJ databases">
        <authorList>
            <consortium name="Pathogen Informatics"/>
        </authorList>
    </citation>
    <scope>NUCLEOTIDE SEQUENCE [LARGE SCALE GENOMIC DNA]</scope>
    <source>
        <strain evidence="4 6">2789STDY5834899</strain>
    </source>
</reference>
<dbReference type="Pfam" id="PF01734">
    <property type="entry name" value="Patatin"/>
    <property type="match status" value="1"/>
</dbReference>
<feature type="transmembrane region" description="Helical" evidence="2">
    <location>
        <begin position="299"/>
        <end position="319"/>
    </location>
</feature>
<dbReference type="AlphaFoldDB" id="A0A174IPI4"/>
<dbReference type="Proteomes" id="UP000095576">
    <property type="component" value="Unassembled WGS sequence"/>
</dbReference>
<evidence type="ECO:0000313" key="6">
    <source>
        <dbReference type="Proteomes" id="UP000095576"/>
    </source>
</evidence>
<keyword evidence="2" id="KW-0812">Transmembrane</keyword>
<keyword evidence="1" id="KW-0443">Lipid metabolism</keyword>
<evidence type="ECO:0000256" key="2">
    <source>
        <dbReference type="SAM" id="Phobius"/>
    </source>
</evidence>
<keyword evidence="2" id="KW-0472">Membrane</keyword>
<dbReference type="SUPFAM" id="SSF52151">
    <property type="entry name" value="FabD/lysophospholipase-like"/>
    <property type="match status" value="1"/>
</dbReference>
<evidence type="ECO:0000256" key="1">
    <source>
        <dbReference type="ARBA" id="ARBA00023098"/>
    </source>
</evidence>
<evidence type="ECO:0000259" key="3">
    <source>
        <dbReference type="Pfam" id="PF01734"/>
    </source>
</evidence>
<evidence type="ECO:0000313" key="5">
    <source>
        <dbReference type="EMBL" id="MCE9237220.1"/>
    </source>
</evidence>
<keyword evidence="2" id="KW-1133">Transmembrane helix</keyword>
<dbReference type="GO" id="GO:0006629">
    <property type="term" value="P:lipid metabolic process"/>
    <property type="evidence" value="ECO:0007669"/>
    <property type="project" value="UniProtKB-KW"/>
</dbReference>
<protein>
    <submittedName>
        <fullName evidence="4 5">Patatin-like phospholipase</fullName>
    </submittedName>
</protein>
<dbReference type="Gene3D" id="3.40.1090.10">
    <property type="entry name" value="Cytosolic phospholipase A2 catalytic domain"/>
    <property type="match status" value="1"/>
</dbReference>
<dbReference type="InterPro" id="IPR016035">
    <property type="entry name" value="Acyl_Trfase/lysoPLipase"/>
</dbReference>
<evidence type="ECO:0000313" key="4">
    <source>
        <dbReference type="EMBL" id="CUO87457.1"/>
    </source>
</evidence>
<sequence length="539" mass="59829">MKDNLRIALTFSGGGYRAATFHLGALSYLHSVKVGEFTLLDHVVALSTISGGTITGLRYMLGLSRGESVTDIFKELYTFLTDVELATVAMNNLAFYDKGQCASLIRTMADIYNKELFKGAVLGDLMDQLDDIHICHFAANATDFTNGLAFRFQVTEKTGARQEQATSYGLIGNNKIRIPREVARHIRLSEVLACSSCFPSGFEPLVFPKDFVLGDSEEVKKFIAKTEPFGIMDGGIVDNQGIEPILLAEQRMETSLGCKDGKCLDLIIVSDVASPYMSAYQPSDVHLPKGLNRMTLKKLTASIWGVGIGLTVATALSLVFTSTSFLSGVLVAVWVLVVGILIIYTVMKKKLISVAAKSVIQDSIPAVMNLRFGDIATLLANRVSSVLLLVSSVFMKHLRRMDYRSIYRDDDWKNRCMMNGVYELRPDEAWASKLKSGQLPEYLKPSNKIQQHSTIATAMGTTLWFTQEEKEAGVHDSLIAAGQYTICWNLLGYIETIKKDPSNTNEHHQLILACEEQLRQDWEKFQKNPLCGLAEWKNE</sequence>